<dbReference type="EMBL" id="GFAC01003910">
    <property type="protein sequence ID" value="JAT95278.1"/>
    <property type="molecule type" value="mRNA"/>
</dbReference>
<dbReference type="Pfam" id="PF13901">
    <property type="entry name" value="RH_dom"/>
    <property type="match status" value="1"/>
</dbReference>
<dbReference type="GO" id="GO:0006914">
    <property type="term" value="P:autophagy"/>
    <property type="evidence" value="ECO:0007669"/>
    <property type="project" value="UniProtKB-KW"/>
</dbReference>
<evidence type="ECO:0000259" key="3">
    <source>
        <dbReference type="SMART" id="SM01175"/>
    </source>
</evidence>
<protein>
    <recommendedName>
        <fullName evidence="3">Rubicon Homology domain-containing protein</fullName>
    </recommendedName>
</protein>
<dbReference type="Pfam" id="PF21054">
    <property type="entry name" value="RUBC_PIKBD"/>
    <property type="match status" value="1"/>
</dbReference>
<reference evidence="4" key="1">
    <citation type="journal article" date="2017" name="Front. Cell. Infect. Microbiol.">
        <title>The Distinct Transcriptional Response of the Midgut of Amblyomma sculptum and Amblyomma aureolatum Ticks to Rickettsia rickettsii Correlates to Their Differences in Susceptibility to Infection.</title>
        <authorList>
            <person name="Martins L.A."/>
            <person name="Galletti M.F.B.M."/>
            <person name="Ribeiro J.M."/>
            <person name="Fujita A."/>
            <person name="Costa F.B."/>
            <person name="Labruna M.B."/>
            <person name="Daffre S."/>
            <person name="Fogaca A.C."/>
        </authorList>
    </citation>
    <scope>NUCLEOTIDE SEQUENCE</scope>
</reference>
<keyword evidence="1" id="KW-0072">Autophagy</keyword>
<dbReference type="AlphaFoldDB" id="A0A1E1X7U5"/>
<organism evidence="4">
    <name type="scientific">Amblyomma aureolatum</name>
    <dbReference type="NCBI Taxonomy" id="187763"/>
    <lineage>
        <taxon>Eukaryota</taxon>
        <taxon>Metazoa</taxon>
        <taxon>Ecdysozoa</taxon>
        <taxon>Arthropoda</taxon>
        <taxon>Chelicerata</taxon>
        <taxon>Arachnida</taxon>
        <taxon>Acari</taxon>
        <taxon>Parasitiformes</taxon>
        <taxon>Ixodida</taxon>
        <taxon>Ixodoidea</taxon>
        <taxon>Ixodidae</taxon>
        <taxon>Amblyomminae</taxon>
        <taxon>Amblyomma</taxon>
    </lineage>
</organism>
<feature type="compositionally biased region" description="Basic residues" evidence="2">
    <location>
        <begin position="7"/>
        <end position="16"/>
    </location>
</feature>
<dbReference type="InterPro" id="IPR048569">
    <property type="entry name" value="RUBC_PIKBD"/>
</dbReference>
<name>A0A1E1X7U5_9ACAR</name>
<evidence type="ECO:0000313" key="4">
    <source>
        <dbReference type="EMBL" id="JAT95278.1"/>
    </source>
</evidence>
<sequence>MTAARGRGGRKAHHVRSRSDLAGHVQCDPPPPHAQSEPPQMRTSVSYPAQLSGGCTVRRSFLDEGSRLAPATECFFPTPHRGQSLTSFLSSADFSSCGELDRENAHMYVSEALIAAFEQMRCSRAMRAADDDDDQGDSDEEICRLKQRIRIRRKERLREKALMRPIERQLSDGRTDVATTSTSPLSSAFSSPCFHADLSDNDDDIDEYELSDDMESGLSTVHECGLSLSLASLYSDADVQKSSSVCWSQEDPSHTCSSAEAVALNLLKRFSEKHLPKASDLQWLVSEQDAAQSLLPLPDAWPVSPDEVEEEYYSAHKMRLRGNSEWAPPREQIIFSMQPELKRKDQLAKQNYRCAGCGLRVNQAQLSRLRYCEYLGKLFCHCCHSNSRAIIPGRVLQRWDFSPYPVSNFARDLLERMASDPLFNVRDLNPGLYRRVKTLDKICQCRVALQYLEQYIHSCRRAVELQEWLRSLPSYLVGEPHLYSLEDLEQAHQSSGGALLGRLRGLRQDCEQHCLTCPVCTGRGFVCEICNNVRLLVFPFQLASAAQCSGCKACFHRTCFVPGACPKCKRLETRRQSMLEADVAST</sequence>
<proteinExistence type="evidence at transcript level"/>
<evidence type="ECO:0000256" key="1">
    <source>
        <dbReference type="ARBA" id="ARBA00023006"/>
    </source>
</evidence>
<dbReference type="PANTHER" id="PTHR45971:SF1">
    <property type="entry name" value="RUBICON, ISOFORM A"/>
    <property type="match status" value="1"/>
</dbReference>
<accession>A0A1E1X7U5</accession>
<dbReference type="InterPro" id="IPR052428">
    <property type="entry name" value="Autophagy_HostDef_Reg"/>
</dbReference>
<feature type="domain" description="Rubicon Homology" evidence="3">
    <location>
        <begin position="370"/>
        <end position="575"/>
    </location>
</feature>
<dbReference type="PANTHER" id="PTHR45971">
    <property type="entry name" value="PHOX (PX) DOMAIN-CONTAINING PROTEIN"/>
    <property type="match status" value="1"/>
</dbReference>
<dbReference type="GO" id="GO:1901981">
    <property type="term" value="F:phosphatidylinositol phosphate binding"/>
    <property type="evidence" value="ECO:0007669"/>
    <property type="project" value="TreeGrafter"/>
</dbReference>
<dbReference type="SMART" id="SM01175">
    <property type="entry name" value="DUF4206"/>
    <property type="match status" value="1"/>
</dbReference>
<feature type="region of interest" description="Disordered" evidence="2">
    <location>
        <begin position="1"/>
        <end position="47"/>
    </location>
</feature>
<dbReference type="InterPro" id="IPR025258">
    <property type="entry name" value="RH_dom"/>
</dbReference>
<evidence type="ECO:0000256" key="2">
    <source>
        <dbReference type="SAM" id="MobiDB-lite"/>
    </source>
</evidence>